<name>A0A1F6TID2_9PROT</name>
<keyword evidence="2" id="KW-0802">TPR repeat</keyword>
<evidence type="ECO:0000256" key="2">
    <source>
        <dbReference type="PROSITE-ProRule" id="PRU00339"/>
    </source>
</evidence>
<sequence length="282" mass="31806">MISSAIERLRHLVSLPDQDFSLAEAALLIAKDEYPDLDVAAYISRLDELARKVRAQLPKHAGFEDTILILNQVMFEEQGFAGDTDNYYDPRNSFLNEVLDRKLGIPLTLSIVYMEIGRRLGLPLEGVPFPWHFLVKVSTAEGDVVLDPFSGGICLSEEDLVERLEGLGLDEGTSLATFARTLVAQPMDKKQVVLRMLRNLKGIYLHKQDYTKALAAAERILLVAPDMPEEIRDRGSIYARLECFQAALNDYRRYLQLEPAANDAAEVHQRIIELQRLSAHIN</sequence>
<organism evidence="4 5">
    <name type="scientific">Candidatus Muproteobacteria bacterium RIFCSPHIGHO2_01_FULL_65_16</name>
    <dbReference type="NCBI Taxonomy" id="1817764"/>
    <lineage>
        <taxon>Bacteria</taxon>
        <taxon>Pseudomonadati</taxon>
        <taxon>Pseudomonadota</taxon>
        <taxon>Candidatus Muproteobacteria</taxon>
    </lineage>
</organism>
<dbReference type="InterPro" id="IPR032698">
    <property type="entry name" value="SirB1_N"/>
</dbReference>
<comment type="caution">
    <text evidence="4">The sequence shown here is derived from an EMBL/GenBank/DDBJ whole genome shotgun (WGS) entry which is preliminary data.</text>
</comment>
<dbReference type="Proteomes" id="UP000179360">
    <property type="component" value="Unassembled WGS sequence"/>
</dbReference>
<dbReference type="AlphaFoldDB" id="A0A1F6TID2"/>
<dbReference type="InterPro" id="IPR011990">
    <property type="entry name" value="TPR-like_helical_dom_sf"/>
</dbReference>
<proteinExistence type="inferred from homology"/>
<dbReference type="STRING" id="1817764.A2637_07700"/>
<reference evidence="4 5" key="1">
    <citation type="journal article" date="2016" name="Nat. Commun.">
        <title>Thousands of microbial genomes shed light on interconnected biogeochemical processes in an aquifer system.</title>
        <authorList>
            <person name="Anantharaman K."/>
            <person name="Brown C.T."/>
            <person name="Hug L.A."/>
            <person name="Sharon I."/>
            <person name="Castelle C.J."/>
            <person name="Probst A.J."/>
            <person name="Thomas B.C."/>
            <person name="Singh A."/>
            <person name="Wilkins M.J."/>
            <person name="Karaoz U."/>
            <person name="Brodie E.L."/>
            <person name="Williams K.H."/>
            <person name="Hubbard S.S."/>
            <person name="Banfield J.F."/>
        </authorList>
    </citation>
    <scope>NUCLEOTIDE SEQUENCE [LARGE SCALE GENOMIC DNA]</scope>
</reference>
<dbReference type="PANTHER" id="PTHR31350">
    <property type="entry name" value="SI:DKEY-261L7.2"/>
    <property type="match status" value="1"/>
</dbReference>
<dbReference type="SUPFAM" id="SSF48452">
    <property type="entry name" value="TPR-like"/>
    <property type="match status" value="1"/>
</dbReference>
<dbReference type="InterPro" id="IPR019734">
    <property type="entry name" value="TPR_rpt"/>
</dbReference>
<dbReference type="PANTHER" id="PTHR31350:SF21">
    <property type="entry name" value="F-BOX ONLY PROTEIN 21"/>
    <property type="match status" value="1"/>
</dbReference>
<protein>
    <recommendedName>
        <fullName evidence="3">Protein SirB1 N-terminal domain-containing protein</fullName>
    </recommendedName>
</protein>
<evidence type="ECO:0000259" key="3">
    <source>
        <dbReference type="Pfam" id="PF13369"/>
    </source>
</evidence>
<feature type="domain" description="Protein SirB1 N-terminal" evidence="3">
    <location>
        <begin position="41"/>
        <end position="198"/>
    </location>
</feature>
<dbReference type="Gene3D" id="1.25.40.10">
    <property type="entry name" value="Tetratricopeptide repeat domain"/>
    <property type="match status" value="1"/>
</dbReference>
<comment type="similarity">
    <text evidence="1">Belongs to the UPF0162 family.</text>
</comment>
<gene>
    <name evidence="4" type="ORF">A2637_07700</name>
</gene>
<evidence type="ECO:0000256" key="1">
    <source>
        <dbReference type="ARBA" id="ARBA00007100"/>
    </source>
</evidence>
<evidence type="ECO:0000313" key="5">
    <source>
        <dbReference type="Proteomes" id="UP000179360"/>
    </source>
</evidence>
<dbReference type="EMBL" id="MFSY01000108">
    <property type="protein sequence ID" value="OGI44872.1"/>
    <property type="molecule type" value="Genomic_DNA"/>
</dbReference>
<feature type="repeat" description="TPR" evidence="2">
    <location>
        <begin position="228"/>
        <end position="261"/>
    </location>
</feature>
<dbReference type="PROSITE" id="PS50005">
    <property type="entry name" value="TPR"/>
    <property type="match status" value="1"/>
</dbReference>
<evidence type="ECO:0000313" key="4">
    <source>
        <dbReference type="EMBL" id="OGI44872.1"/>
    </source>
</evidence>
<dbReference type="Pfam" id="PF13371">
    <property type="entry name" value="TPR_9"/>
    <property type="match status" value="1"/>
</dbReference>
<accession>A0A1F6TID2</accession>
<dbReference type="Pfam" id="PF13369">
    <property type="entry name" value="Transglut_core2"/>
    <property type="match status" value="1"/>
</dbReference>